<dbReference type="RefSeq" id="XP_018273758.1">
    <property type="nucleotide sequence ID" value="XM_018415891.1"/>
</dbReference>
<dbReference type="Proteomes" id="UP000053890">
    <property type="component" value="Unassembled WGS sequence"/>
</dbReference>
<dbReference type="EMBL" id="KQ474074">
    <property type="protein sequence ID" value="KPV77709.1"/>
    <property type="molecule type" value="Genomic_DNA"/>
</dbReference>
<dbReference type="OrthoDB" id="10594398at2759"/>
<proteinExistence type="predicted"/>
<name>A0A194SAU2_RHOGW</name>
<reference evidence="1 2" key="1">
    <citation type="journal article" date="2015" name="Front. Microbiol.">
        <title>Genome sequence of the plant growth promoting endophytic yeast Rhodotorula graminis WP1.</title>
        <authorList>
            <person name="Firrincieli A."/>
            <person name="Otillar R."/>
            <person name="Salamov A."/>
            <person name="Schmutz J."/>
            <person name="Khan Z."/>
            <person name="Redman R.S."/>
            <person name="Fleck N.D."/>
            <person name="Lindquist E."/>
            <person name="Grigoriev I.V."/>
            <person name="Doty S.L."/>
        </authorList>
    </citation>
    <scope>NUCLEOTIDE SEQUENCE [LARGE SCALE GENOMIC DNA]</scope>
    <source>
        <strain evidence="1 2">WP1</strain>
    </source>
</reference>
<gene>
    <name evidence="1" type="ORF">RHOBADRAFT_51527</name>
</gene>
<protein>
    <recommendedName>
        <fullName evidence="3">F-box domain-containing protein</fullName>
    </recommendedName>
</protein>
<accession>A0A194SAU2</accession>
<keyword evidence="2" id="KW-1185">Reference proteome</keyword>
<sequence>MSDKLNDDVLLAVLEHIAEPAFDQRGYRTRQSTLLSLCLASRHLYRLVEPLLWRQVRFKSVEQLAQLRRRVAAGSPSGLTSVYTVPWQARTEHDEAVLTVADILPNIVHIELSGTYRSILPLASHSNLRRLSLWQVYLSNSSPTLPQLEQLAIRDSSAPKYLLERWLDPFHLPRLRALLFCGVRDQGTFLSLEVVVLPPILAQLEVIQTDDRSLGAHDPLAWSDEPPCLCYHGLTSEVVVRYNLYGPTSIDTPSMTRSTRRRIDAGVRREQLRERRPSVFVFPAAGVDQMARLDVPQLEEQGLCVLFDEGDSHEPQSRELVSHEFWWLARALKAERERREDEEHE</sequence>
<dbReference type="GeneID" id="28976339"/>
<organism evidence="1 2">
    <name type="scientific">Rhodotorula graminis (strain WP1)</name>
    <dbReference type="NCBI Taxonomy" id="578459"/>
    <lineage>
        <taxon>Eukaryota</taxon>
        <taxon>Fungi</taxon>
        <taxon>Dikarya</taxon>
        <taxon>Basidiomycota</taxon>
        <taxon>Pucciniomycotina</taxon>
        <taxon>Microbotryomycetes</taxon>
        <taxon>Sporidiobolales</taxon>
        <taxon>Sporidiobolaceae</taxon>
        <taxon>Rhodotorula</taxon>
    </lineage>
</organism>
<evidence type="ECO:0000313" key="1">
    <source>
        <dbReference type="EMBL" id="KPV77709.1"/>
    </source>
</evidence>
<evidence type="ECO:0000313" key="2">
    <source>
        <dbReference type="Proteomes" id="UP000053890"/>
    </source>
</evidence>
<dbReference type="AlphaFoldDB" id="A0A194SAU2"/>
<evidence type="ECO:0008006" key="3">
    <source>
        <dbReference type="Google" id="ProtNLM"/>
    </source>
</evidence>